<evidence type="ECO:0000256" key="1">
    <source>
        <dbReference type="SAM" id="Phobius"/>
    </source>
</evidence>
<dbReference type="EMBL" id="CP107716">
    <property type="protein sequence ID" value="UYQ73388.1"/>
    <property type="molecule type" value="Genomic_DNA"/>
</dbReference>
<dbReference type="RefSeq" id="WP_264226974.1">
    <property type="nucleotide sequence ID" value="NZ_CP107716.1"/>
</dbReference>
<evidence type="ECO:0000313" key="3">
    <source>
        <dbReference type="Proteomes" id="UP001163882"/>
    </source>
</evidence>
<keyword evidence="1" id="KW-0472">Membrane</keyword>
<name>A0ABY6IS37_9HYPH</name>
<sequence length="57" mass="6140">MTYLDPDQTRHAGFGHIVLRVVAILAVLAFAWFALTVGSENSTGRPEIVPEPTVSTS</sequence>
<evidence type="ECO:0000313" key="2">
    <source>
        <dbReference type="EMBL" id="UYQ73388.1"/>
    </source>
</evidence>
<proteinExistence type="predicted"/>
<reference evidence="2" key="1">
    <citation type="submission" date="2022-10" db="EMBL/GenBank/DDBJ databases">
        <title>YIM 151497 complete genome.</title>
        <authorList>
            <person name="Chen X."/>
        </authorList>
    </citation>
    <scope>NUCLEOTIDE SEQUENCE</scope>
    <source>
        <strain evidence="2">YIM 151497</strain>
    </source>
</reference>
<organism evidence="2 3">
    <name type="scientific">Pelagibacterium flavum</name>
    <dbReference type="NCBI Taxonomy" id="2984530"/>
    <lineage>
        <taxon>Bacteria</taxon>
        <taxon>Pseudomonadati</taxon>
        <taxon>Pseudomonadota</taxon>
        <taxon>Alphaproteobacteria</taxon>
        <taxon>Hyphomicrobiales</taxon>
        <taxon>Devosiaceae</taxon>
        <taxon>Pelagibacterium</taxon>
    </lineage>
</organism>
<accession>A0ABY6IS37</accession>
<dbReference type="Proteomes" id="UP001163882">
    <property type="component" value="Chromosome"/>
</dbReference>
<protein>
    <submittedName>
        <fullName evidence="2">Uncharacterized protein</fullName>
    </submittedName>
</protein>
<keyword evidence="1" id="KW-1133">Transmembrane helix</keyword>
<keyword evidence="1" id="KW-0812">Transmembrane</keyword>
<feature type="transmembrane region" description="Helical" evidence="1">
    <location>
        <begin position="12"/>
        <end position="35"/>
    </location>
</feature>
<keyword evidence="3" id="KW-1185">Reference proteome</keyword>
<gene>
    <name evidence="2" type="ORF">OF122_06400</name>
</gene>